<keyword evidence="9" id="KW-0963">Cytoplasm</keyword>
<evidence type="ECO:0000256" key="6">
    <source>
        <dbReference type="ARBA" id="ARBA00023002"/>
    </source>
</evidence>
<name>A0A6G8F123_9BACT</name>
<dbReference type="EMBL" id="MN990733">
    <property type="protein sequence ID" value="QIM09990.1"/>
    <property type="molecule type" value="Genomic_DNA"/>
</dbReference>
<dbReference type="GO" id="GO:0016829">
    <property type="term" value="F:lyase activity"/>
    <property type="evidence" value="ECO:0007669"/>
    <property type="project" value="UniProtKB-KW"/>
</dbReference>
<evidence type="ECO:0000256" key="1">
    <source>
        <dbReference type="ARBA" id="ARBA00002918"/>
    </source>
</evidence>
<accession>A0A6G8F123</accession>
<dbReference type="PROSITE" id="PS51918">
    <property type="entry name" value="RADICAL_SAM"/>
    <property type="match status" value="1"/>
</dbReference>
<comment type="cofactor">
    <cofactor evidence="9">
        <name>[4Fe-4S] cluster</name>
        <dbReference type="ChEBI" id="CHEBI:49883"/>
    </cofactor>
    <text evidence="9">Binds 1 [4Fe-4S] cluster. The cluster is coordinated with 3 cysteines and an exchangeable S-adenosyl-L-methionine.</text>
</comment>
<comment type="catalytic activity">
    <reaction evidence="9">
        <text>glycyl-[formate C-acetyltransferase] + reduced [flavodoxin] + S-adenosyl-L-methionine = glycin-2-yl radical-[formate C-acetyltransferase] + semiquinone [flavodoxin] + 5'-deoxyadenosine + L-methionine + H(+)</text>
        <dbReference type="Rhea" id="RHEA:19225"/>
        <dbReference type="Rhea" id="RHEA-COMP:10622"/>
        <dbReference type="Rhea" id="RHEA-COMP:12190"/>
        <dbReference type="Rhea" id="RHEA-COMP:12191"/>
        <dbReference type="Rhea" id="RHEA-COMP:14480"/>
        <dbReference type="ChEBI" id="CHEBI:15378"/>
        <dbReference type="ChEBI" id="CHEBI:17319"/>
        <dbReference type="ChEBI" id="CHEBI:29947"/>
        <dbReference type="ChEBI" id="CHEBI:32722"/>
        <dbReference type="ChEBI" id="CHEBI:57618"/>
        <dbReference type="ChEBI" id="CHEBI:57844"/>
        <dbReference type="ChEBI" id="CHEBI:59789"/>
        <dbReference type="ChEBI" id="CHEBI:140311"/>
        <dbReference type="EC" id="1.97.1.4"/>
    </reaction>
</comment>
<evidence type="ECO:0000256" key="5">
    <source>
        <dbReference type="ARBA" id="ARBA00022723"/>
    </source>
</evidence>
<keyword evidence="6 9" id="KW-0560">Oxidoreductase</keyword>
<dbReference type="PROSITE" id="PS01087">
    <property type="entry name" value="RADICAL_ACTIVATING"/>
    <property type="match status" value="1"/>
</dbReference>
<dbReference type="EC" id="1.97.1.4" evidence="9"/>
<dbReference type="InterPro" id="IPR013785">
    <property type="entry name" value="Aldolase_TIM"/>
</dbReference>
<gene>
    <name evidence="11" type="primary">pflA-2</name>
    <name evidence="11" type="ORF">Prevot485_0890</name>
</gene>
<keyword evidence="8 9" id="KW-0411">Iron-sulfur</keyword>
<evidence type="ECO:0000256" key="4">
    <source>
        <dbReference type="ARBA" id="ARBA00022691"/>
    </source>
</evidence>
<dbReference type="NCBIfam" id="TIGR02493">
    <property type="entry name" value="PFLA"/>
    <property type="match status" value="1"/>
</dbReference>
<keyword evidence="11" id="KW-0670">Pyruvate</keyword>
<dbReference type="PANTHER" id="PTHR30352">
    <property type="entry name" value="PYRUVATE FORMATE-LYASE-ACTIVATING ENZYME"/>
    <property type="match status" value="1"/>
</dbReference>
<dbReference type="GO" id="GO:0043365">
    <property type="term" value="F:[formate-C-acetyltransferase]-activating enzyme activity"/>
    <property type="evidence" value="ECO:0007669"/>
    <property type="project" value="UniProtKB-UniRule"/>
</dbReference>
<evidence type="ECO:0000256" key="7">
    <source>
        <dbReference type="ARBA" id="ARBA00023004"/>
    </source>
</evidence>
<reference evidence="11" key="1">
    <citation type="journal article" date="2020" name="J. ISSAAS">
        <title>Lactobacilli and other gastrointestinal microbiota of Peromyscus leucopus, reservoir host for agents of Lyme disease and other zoonoses in North America.</title>
        <authorList>
            <person name="Milovic A."/>
            <person name="Bassam K."/>
            <person name="Shao H."/>
            <person name="Chatzistamou I."/>
            <person name="Tufts D.M."/>
            <person name="Diuk-Wasser M."/>
            <person name="Barbour A.G."/>
        </authorList>
    </citation>
    <scope>NUCLEOTIDE SEQUENCE</scope>
    <source>
        <strain evidence="11">LL70</strain>
    </source>
</reference>
<dbReference type="InterPro" id="IPR001989">
    <property type="entry name" value="Radical_activat_CS"/>
</dbReference>
<keyword evidence="11" id="KW-0456">Lyase</keyword>
<dbReference type="CDD" id="cd01335">
    <property type="entry name" value="Radical_SAM"/>
    <property type="match status" value="1"/>
</dbReference>
<evidence type="ECO:0000313" key="11">
    <source>
        <dbReference type="EMBL" id="QIM09990.1"/>
    </source>
</evidence>
<protein>
    <recommendedName>
        <fullName evidence="9">Pyruvate formate-lyase-activating enzyme</fullName>
        <ecNumber evidence="9">1.97.1.4</ecNumber>
    </recommendedName>
</protein>
<dbReference type="PANTHER" id="PTHR30352:SF5">
    <property type="entry name" value="PYRUVATE FORMATE-LYASE 1-ACTIVATING ENZYME"/>
    <property type="match status" value="1"/>
</dbReference>
<keyword evidence="7 9" id="KW-0408">Iron</keyword>
<evidence type="ECO:0000256" key="9">
    <source>
        <dbReference type="RuleBase" id="RU362053"/>
    </source>
</evidence>
<dbReference type="GO" id="GO:0046872">
    <property type="term" value="F:metal ion binding"/>
    <property type="evidence" value="ECO:0007669"/>
    <property type="project" value="UniProtKB-UniRule"/>
</dbReference>
<dbReference type="Pfam" id="PF04055">
    <property type="entry name" value="Radical_SAM"/>
    <property type="match status" value="1"/>
</dbReference>
<dbReference type="InterPro" id="IPR058240">
    <property type="entry name" value="rSAM_sf"/>
</dbReference>
<comment type="similarity">
    <text evidence="2 9">Belongs to the organic radical-activating enzymes family.</text>
</comment>
<dbReference type="SFLD" id="SFLDG01066">
    <property type="entry name" value="organic_radical-activating_enz"/>
    <property type="match status" value="1"/>
</dbReference>
<evidence type="ECO:0000256" key="2">
    <source>
        <dbReference type="ARBA" id="ARBA00009777"/>
    </source>
</evidence>
<organism evidence="11">
    <name type="scientific">uncultured Prevotella sp</name>
    <dbReference type="NCBI Taxonomy" id="159272"/>
    <lineage>
        <taxon>Bacteria</taxon>
        <taxon>Pseudomonadati</taxon>
        <taxon>Bacteroidota</taxon>
        <taxon>Bacteroidia</taxon>
        <taxon>Bacteroidales</taxon>
        <taxon>Prevotellaceae</taxon>
        <taxon>Prevotella</taxon>
        <taxon>environmental samples</taxon>
    </lineage>
</organism>
<feature type="domain" description="Radical SAM core" evidence="10">
    <location>
        <begin position="14"/>
        <end position="237"/>
    </location>
</feature>
<evidence type="ECO:0000256" key="3">
    <source>
        <dbReference type="ARBA" id="ARBA00022485"/>
    </source>
</evidence>
<dbReference type="InterPro" id="IPR007197">
    <property type="entry name" value="rSAM"/>
</dbReference>
<evidence type="ECO:0000259" key="10">
    <source>
        <dbReference type="PROSITE" id="PS51918"/>
    </source>
</evidence>
<comment type="subcellular location">
    <subcellularLocation>
        <location evidence="9">Cytoplasm</location>
    </subcellularLocation>
</comment>
<keyword evidence="3 9" id="KW-0004">4Fe-4S</keyword>
<dbReference type="Gene3D" id="3.20.20.70">
    <property type="entry name" value="Aldolase class I"/>
    <property type="match status" value="1"/>
</dbReference>
<dbReference type="InterPro" id="IPR012838">
    <property type="entry name" value="PFL1_activating"/>
</dbReference>
<dbReference type="SFLD" id="SFLDS00029">
    <property type="entry name" value="Radical_SAM"/>
    <property type="match status" value="1"/>
</dbReference>
<dbReference type="AlphaFoldDB" id="A0A6G8F123"/>
<dbReference type="GO" id="GO:0005737">
    <property type="term" value="C:cytoplasm"/>
    <property type="evidence" value="ECO:0007669"/>
    <property type="project" value="UniProtKB-SubCell"/>
</dbReference>
<keyword evidence="5 9" id="KW-0479">Metal-binding</keyword>
<proteinExistence type="inferred from homology"/>
<evidence type="ECO:0000256" key="8">
    <source>
        <dbReference type="ARBA" id="ARBA00023014"/>
    </source>
</evidence>
<sequence length="240" mass="27399">MTAKIHSIESFGTVDGPGIRFVTFMQGCPLRCQFCHNPDTWNPQGPCRYEMTPAELRDETMRYYNYIRKGGVTLSGGEPLLQAGFVAEYFRLCHEEGLHTALDTSGYIHTPHALEALRHTDLVLLDVKTMNPELYPKLTGVPQDNNLRFLDTLQERGIPTWIRHVVVPGLTDNDEWLQRLGEHIAKYDVVEKIEILPYHTLGAYKYKELGLPYPLEGVPPLSAGRTKEIRQMMSKYKPVQ</sequence>
<keyword evidence="4 9" id="KW-0949">S-adenosyl-L-methionine</keyword>
<dbReference type="InterPro" id="IPR034457">
    <property type="entry name" value="Organic_radical-activating"/>
</dbReference>
<comment type="function">
    <text evidence="9">Activation of pyruvate formate-lyase under anaerobic conditions by generation of an organic free radical, using S-adenosylmethionine and reduced flavodoxin as cosubstrates to produce 5'-deoxy-adenosine.</text>
</comment>
<dbReference type="GO" id="GO:0051539">
    <property type="term" value="F:4 iron, 4 sulfur cluster binding"/>
    <property type="evidence" value="ECO:0007669"/>
    <property type="project" value="UniProtKB-UniRule"/>
</dbReference>
<comment type="function">
    <text evidence="1">Activation of pyruvate formate-lyase 1 under anaerobic conditions by generation of an organic free radical, using S-adenosylmethionine and reduced flavodoxin as cosubstrates to produce 5'-deoxy-adenosine.</text>
</comment>
<dbReference type="SUPFAM" id="SSF102114">
    <property type="entry name" value="Radical SAM enzymes"/>
    <property type="match status" value="1"/>
</dbReference>